<organism evidence="1">
    <name type="scientific">marine sediment metagenome</name>
    <dbReference type="NCBI Taxonomy" id="412755"/>
    <lineage>
        <taxon>unclassified sequences</taxon>
        <taxon>metagenomes</taxon>
        <taxon>ecological metagenomes</taxon>
    </lineage>
</organism>
<sequence length="48" mass="5244">MARRIMSKLKHLLGPMRVPFLILTPACVLLGVGTAIYSSGEVSILYLL</sequence>
<gene>
    <name evidence="1" type="ORF">S01H1_40251</name>
</gene>
<proteinExistence type="predicted"/>
<name>X0UFP9_9ZZZZ</name>
<dbReference type="EMBL" id="BARS01025474">
    <property type="protein sequence ID" value="GAG04549.1"/>
    <property type="molecule type" value="Genomic_DNA"/>
</dbReference>
<comment type="caution">
    <text evidence="1">The sequence shown here is derived from an EMBL/GenBank/DDBJ whole genome shotgun (WGS) entry which is preliminary data.</text>
</comment>
<reference evidence="1" key="1">
    <citation type="journal article" date="2014" name="Front. Microbiol.">
        <title>High frequency of phylogenetically diverse reductive dehalogenase-homologous genes in deep subseafloor sedimentary metagenomes.</title>
        <authorList>
            <person name="Kawai M."/>
            <person name="Futagami T."/>
            <person name="Toyoda A."/>
            <person name="Takaki Y."/>
            <person name="Nishi S."/>
            <person name="Hori S."/>
            <person name="Arai W."/>
            <person name="Tsubouchi T."/>
            <person name="Morono Y."/>
            <person name="Uchiyama I."/>
            <person name="Ito T."/>
            <person name="Fujiyama A."/>
            <person name="Inagaki F."/>
            <person name="Takami H."/>
        </authorList>
    </citation>
    <scope>NUCLEOTIDE SEQUENCE</scope>
    <source>
        <strain evidence="1">Expedition CK06-06</strain>
    </source>
</reference>
<dbReference type="AlphaFoldDB" id="X0UFP9"/>
<protein>
    <submittedName>
        <fullName evidence="1">Uncharacterized protein</fullName>
    </submittedName>
</protein>
<accession>X0UFP9</accession>
<feature type="non-terminal residue" evidence="1">
    <location>
        <position position="48"/>
    </location>
</feature>
<evidence type="ECO:0000313" key="1">
    <source>
        <dbReference type="EMBL" id="GAG04549.1"/>
    </source>
</evidence>